<keyword evidence="4" id="KW-1185">Reference proteome</keyword>
<evidence type="ECO:0000259" key="2">
    <source>
        <dbReference type="Pfam" id="PF13193"/>
    </source>
</evidence>
<dbReference type="EMBL" id="JBHSMU010000019">
    <property type="protein sequence ID" value="MFC5462931.1"/>
    <property type="molecule type" value="Genomic_DNA"/>
</dbReference>
<name>A0ABW0LES2_9BURK</name>
<gene>
    <name evidence="3" type="ORF">ACFPN5_24255</name>
</gene>
<dbReference type="PANTHER" id="PTHR43767:SF1">
    <property type="entry name" value="NONRIBOSOMAL PEPTIDE SYNTHASE PES1 (EUROFUNG)-RELATED"/>
    <property type="match status" value="1"/>
</dbReference>
<protein>
    <submittedName>
        <fullName evidence="3">AMP-binding protein</fullName>
    </submittedName>
</protein>
<evidence type="ECO:0000259" key="1">
    <source>
        <dbReference type="Pfam" id="PF00501"/>
    </source>
</evidence>
<dbReference type="SUPFAM" id="SSF56801">
    <property type="entry name" value="Acetyl-CoA synthetase-like"/>
    <property type="match status" value="1"/>
</dbReference>
<evidence type="ECO:0000313" key="3">
    <source>
        <dbReference type="EMBL" id="MFC5462931.1"/>
    </source>
</evidence>
<dbReference type="Proteomes" id="UP001596050">
    <property type="component" value="Unassembled WGS sequence"/>
</dbReference>
<dbReference type="Pfam" id="PF13193">
    <property type="entry name" value="AMP-binding_C"/>
    <property type="match status" value="1"/>
</dbReference>
<evidence type="ECO:0000313" key="4">
    <source>
        <dbReference type="Proteomes" id="UP001596050"/>
    </source>
</evidence>
<accession>A0ABW0LES2</accession>
<sequence>MVQLAHELVDEAAARSPAALALRHGADRISYAALAGAAARVAAALRACGAGTDERVAVRLPACPAFVMTLLGAWAAGCAVVPIDPDLDDERCAALLRDCGAGVLVAGAADLASLNGVLQACPMLRTVVVHGGAAPANTVPRMLDWEAFLAIPGGAAGAPAAAALATLLYRIDAGGEPRGMALSHRNLVAGAQATLRCAALGTGDRVLSALPLHSDYGLNALLATFAAGATAVLDTACADPYSDSDSDSDAGKALERLLDTGEASGLFASPATLKQLAGLQLARAAGCLRYLVCAGGGLDREALEVLRGALPRTRIHLLYDIGDACRSTSLMPSALDERPGSIGQALPYSEWRVLRPDGRECAAGEAGELVRCGALVTLGYWNDPQRNTRHFRALPAMPGLSRRETGYYPGVCARKDPDGFLYLVDTRSDIIITQGYRVSPRDVEKIVVGTGLVAEAAAVGVAHPVLGQVIAVLATPRPGARLDSSILFGACQARLPRHMLPAMVDVRRAPLPRAGDGQIDRALLAGELAPLFAEVTAEVTAEVRP</sequence>
<dbReference type="PANTHER" id="PTHR43767">
    <property type="entry name" value="LONG-CHAIN-FATTY-ACID--COA LIGASE"/>
    <property type="match status" value="1"/>
</dbReference>
<dbReference type="Gene3D" id="3.40.50.12780">
    <property type="entry name" value="N-terminal domain of ligase-like"/>
    <property type="match status" value="1"/>
</dbReference>
<feature type="domain" description="AMP-binding enzyme C-terminal" evidence="2">
    <location>
        <begin position="443"/>
        <end position="512"/>
    </location>
</feature>
<organism evidence="3 4">
    <name type="scientific">Massilia niabensis</name>
    <dbReference type="NCBI Taxonomy" id="544910"/>
    <lineage>
        <taxon>Bacteria</taxon>
        <taxon>Pseudomonadati</taxon>
        <taxon>Pseudomonadota</taxon>
        <taxon>Betaproteobacteria</taxon>
        <taxon>Burkholderiales</taxon>
        <taxon>Oxalobacteraceae</taxon>
        <taxon>Telluria group</taxon>
        <taxon>Massilia</taxon>
    </lineage>
</organism>
<dbReference type="InterPro" id="IPR050237">
    <property type="entry name" value="ATP-dep_AMP-bd_enzyme"/>
</dbReference>
<dbReference type="RefSeq" id="WP_379786418.1">
    <property type="nucleotide sequence ID" value="NZ_JBHSMU010000019.1"/>
</dbReference>
<dbReference type="InterPro" id="IPR042099">
    <property type="entry name" value="ANL_N_sf"/>
</dbReference>
<feature type="domain" description="AMP-dependent synthetase/ligase" evidence="1">
    <location>
        <begin position="10"/>
        <end position="381"/>
    </location>
</feature>
<dbReference type="Gene3D" id="3.30.300.30">
    <property type="match status" value="1"/>
</dbReference>
<proteinExistence type="predicted"/>
<dbReference type="InterPro" id="IPR000873">
    <property type="entry name" value="AMP-dep_synth/lig_dom"/>
</dbReference>
<reference evidence="4" key="1">
    <citation type="journal article" date="2019" name="Int. J. Syst. Evol. Microbiol.">
        <title>The Global Catalogue of Microorganisms (GCM) 10K type strain sequencing project: providing services to taxonomists for standard genome sequencing and annotation.</title>
        <authorList>
            <consortium name="The Broad Institute Genomics Platform"/>
            <consortium name="The Broad Institute Genome Sequencing Center for Infectious Disease"/>
            <person name="Wu L."/>
            <person name="Ma J."/>
        </authorList>
    </citation>
    <scope>NUCLEOTIDE SEQUENCE [LARGE SCALE GENOMIC DNA]</scope>
    <source>
        <strain evidence="4">KACC 12649</strain>
    </source>
</reference>
<dbReference type="InterPro" id="IPR025110">
    <property type="entry name" value="AMP-bd_C"/>
</dbReference>
<dbReference type="InterPro" id="IPR045851">
    <property type="entry name" value="AMP-bd_C_sf"/>
</dbReference>
<dbReference type="Pfam" id="PF00501">
    <property type="entry name" value="AMP-binding"/>
    <property type="match status" value="1"/>
</dbReference>
<comment type="caution">
    <text evidence="3">The sequence shown here is derived from an EMBL/GenBank/DDBJ whole genome shotgun (WGS) entry which is preliminary data.</text>
</comment>